<feature type="region of interest" description="Disordered" evidence="1">
    <location>
        <begin position="1096"/>
        <end position="1296"/>
    </location>
</feature>
<protein>
    <recommendedName>
        <fullName evidence="5">C2H2-type domain-containing protein</fullName>
    </recommendedName>
</protein>
<feature type="region of interest" description="Disordered" evidence="1">
    <location>
        <begin position="600"/>
        <end position="620"/>
    </location>
</feature>
<dbReference type="GeneID" id="28769098"/>
<gene>
    <name evidence="3" type="ORF">CC84DRAFT_216390</name>
</gene>
<keyword evidence="2" id="KW-0732">Signal</keyword>
<feature type="compositionally biased region" description="Basic and acidic residues" evidence="1">
    <location>
        <begin position="1280"/>
        <end position="1296"/>
    </location>
</feature>
<feature type="region of interest" description="Disordered" evidence="1">
    <location>
        <begin position="918"/>
        <end position="961"/>
    </location>
</feature>
<evidence type="ECO:0000256" key="2">
    <source>
        <dbReference type="SAM" id="SignalP"/>
    </source>
</evidence>
<feature type="compositionally biased region" description="Pro residues" evidence="1">
    <location>
        <begin position="1256"/>
        <end position="1266"/>
    </location>
</feature>
<evidence type="ECO:0008006" key="5">
    <source>
        <dbReference type="Google" id="ProtNLM"/>
    </source>
</evidence>
<feature type="region of interest" description="Disordered" evidence="1">
    <location>
        <begin position="397"/>
        <end position="534"/>
    </location>
</feature>
<feature type="compositionally biased region" description="Pro residues" evidence="1">
    <location>
        <begin position="867"/>
        <end position="882"/>
    </location>
</feature>
<reference evidence="3 4" key="1">
    <citation type="submission" date="2016-05" db="EMBL/GenBank/DDBJ databases">
        <title>Comparative analysis of secretome profiles of manganese(II)-oxidizing ascomycete fungi.</title>
        <authorList>
            <consortium name="DOE Joint Genome Institute"/>
            <person name="Zeiner C.A."/>
            <person name="Purvine S.O."/>
            <person name="Zink E.M."/>
            <person name="Wu S."/>
            <person name="Pasa-Tolic L."/>
            <person name="Chaput D.L."/>
            <person name="Haridas S."/>
            <person name="Grigoriev I.V."/>
            <person name="Santelli C.M."/>
            <person name="Hansel C.M."/>
        </authorList>
    </citation>
    <scope>NUCLEOTIDE SEQUENCE [LARGE SCALE GENOMIC DNA]</scope>
    <source>
        <strain evidence="3 4">AP3s5-JAC2a</strain>
    </source>
</reference>
<feature type="chain" id="PRO_5008057634" description="C2H2-type domain-containing protein" evidence="2">
    <location>
        <begin position="20"/>
        <end position="1296"/>
    </location>
</feature>
<accession>A0A177C2S4</accession>
<dbReference type="Proteomes" id="UP000077069">
    <property type="component" value="Unassembled WGS sequence"/>
</dbReference>
<feature type="region of interest" description="Disordered" evidence="1">
    <location>
        <begin position="827"/>
        <end position="885"/>
    </location>
</feature>
<feature type="compositionally biased region" description="Basic residues" evidence="1">
    <location>
        <begin position="1230"/>
        <end position="1240"/>
    </location>
</feature>
<feature type="compositionally biased region" description="Low complexity" evidence="1">
    <location>
        <begin position="1209"/>
        <end position="1218"/>
    </location>
</feature>
<feature type="compositionally biased region" description="Basic and acidic residues" evidence="1">
    <location>
        <begin position="271"/>
        <end position="280"/>
    </location>
</feature>
<feature type="compositionally biased region" description="Low complexity" evidence="1">
    <location>
        <begin position="931"/>
        <end position="940"/>
    </location>
</feature>
<feature type="compositionally biased region" description="Pro residues" evidence="1">
    <location>
        <begin position="1142"/>
        <end position="1157"/>
    </location>
</feature>
<feature type="compositionally biased region" description="Polar residues" evidence="1">
    <location>
        <begin position="1241"/>
        <end position="1253"/>
    </location>
</feature>
<dbReference type="EMBL" id="KV441557">
    <property type="protein sequence ID" value="OAG01745.1"/>
    <property type="molecule type" value="Genomic_DNA"/>
</dbReference>
<feature type="compositionally biased region" description="Acidic residues" evidence="1">
    <location>
        <begin position="316"/>
        <end position="328"/>
    </location>
</feature>
<proteinExistence type="predicted"/>
<dbReference type="RefSeq" id="XP_018032110.1">
    <property type="nucleotide sequence ID" value="XM_018185612.1"/>
</dbReference>
<dbReference type="OrthoDB" id="3691606at2759"/>
<evidence type="ECO:0000313" key="3">
    <source>
        <dbReference type="EMBL" id="OAG01745.1"/>
    </source>
</evidence>
<feature type="compositionally biased region" description="Polar residues" evidence="1">
    <location>
        <begin position="501"/>
        <end position="514"/>
    </location>
</feature>
<feature type="compositionally biased region" description="Basic and acidic residues" evidence="1">
    <location>
        <begin position="607"/>
        <end position="616"/>
    </location>
</feature>
<feature type="signal peptide" evidence="2">
    <location>
        <begin position="1"/>
        <end position="19"/>
    </location>
</feature>
<dbReference type="InParanoid" id="A0A177C2S4"/>
<evidence type="ECO:0000313" key="4">
    <source>
        <dbReference type="Proteomes" id="UP000077069"/>
    </source>
</evidence>
<organism evidence="3 4">
    <name type="scientific">Paraphaeosphaeria sporulosa</name>
    <dbReference type="NCBI Taxonomy" id="1460663"/>
    <lineage>
        <taxon>Eukaryota</taxon>
        <taxon>Fungi</taxon>
        <taxon>Dikarya</taxon>
        <taxon>Ascomycota</taxon>
        <taxon>Pezizomycotina</taxon>
        <taxon>Dothideomycetes</taxon>
        <taxon>Pleosporomycetidae</taxon>
        <taxon>Pleosporales</taxon>
        <taxon>Massarineae</taxon>
        <taxon>Didymosphaeriaceae</taxon>
        <taxon>Paraphaeosphaeria</taxon>
    </lineage>
</organism>
<name>A0A177C2S4_9PLEO</name>
<keyword evidence="4" id="KW-1185">Reference proteome</keyword>
<feature type="compositionally biased region" description="Polar residues" evidence="1">
    <location>
        <begin position="941"/>
        <end position="961"/>
    </location>
</feature>
<feature type="region of interest" description="Disordered" evidence="1">
    <location>
        <begin position="271"/>
        <end position="340"/>
    </location>
</feature>
<evidence type="ECO:0000256" key="1">
    <source>
        <dbReference type="SAM" id="MobiDB-lite"/>
    </source>
</evidence>
<feature type="compositionally biased region" description="Polar residues" evidence="1">
    <location>
        <begin position="439"/>
        <end position="464"/>
    </location>
</feature>
<sequence>MHAFALFFLCFVHRDGSAAQPLPAQMTTQTKPPLSKRTRCKFFVGSKACLRATGPPYSHSSHFCRHCRRHSKSYFLGLRTPNATMADFPPDLSPEQAPTTNLPFTTTRPTPTPEAQVTPALNGSLFSLARELTSYFLGQTLHIPTFISDHPLNTLFASAAVGIGARLLYNDHAARSRSRVQLAVFHILRILQANPSYWHHVSDESNWPAFRQHVVEEVRLAVEKHHISRSEGEQVKKVIEKRLINMLWDYEGSLRGEVIRKRRKLLADQMEDNKAKESYLAKKRRETRNPLWPSQTPRPPPQPPGVVAAKKPLPSWDDDMDGGNEGDDTGGAAPVVDSATPGNPVVYPALLHSHGIAATPAPVSRPPNSSLDEAAAREAAMAPLYNRFSNSPAITGTVGLPRPPLPHGYDGLGVPYGAQPRPQPGRPDNAAVNARRPNSRNNTTLGSKPSSNVALPPMTSNANRPNVPKVDAVQPPTSGHPATPAPLSRLTMSQPAPPPTNDTVGTSASTSRPTSKVARPPAATSTNHPEDAPVMVSVRPPKMTVRYRAVPFKPIVPDERERRRLIGDEGRRWWPCAICDMMVDVAPLPWKLHLRSVPHLAKASSTQEKEKQKEIEAEAEDGDIAEEVEELVENATSRPPSPKWTCHICGKKLLLSQMSEHEAYHKKKEDEAAASKKRFEQFASGNAVTGTLNATSSGFSGSGSISGFSGFKTTAHPSVTKALKDDENLSWRCPLCDRLVPLAEKSKHLMEHLKEGETGINDDDIWINCPGCGLSMHENDLSAHWQEGCEGNLLVGQEEDPYVRYIYCGRCNMQVLADEWDAHVERYHQDPPTSGDDDQNNGDQNGGANGNTNAFGQLIKLPKTNTPAPPSVNGPTPVPPPSAQLDDLRRLSQPAIAVSTEITAIPDGQVVIMSTPTTPAPGLPQQLQPRSAVPASASVSTDGVVTATPTPNPQHPQLSQNSTPTLPQYPHYPQLPHNALYPHIRPRPSLLEREERKAWHAVGLKTVEQYWTKVKKGLSPIIELEEEDEGYTPDSARLARLAKQGKIPWPAGLLPMGTGVAVNREVEEEIQQGKLVSKFQVMLSCADGCADNTPNGVPGGDINPADSYINNDPAAYLGATPTPAPRPPQDVDSDDPDGLYKPPSPRPQPNTRPPPTQPTRIRRPPTSPQVAVPPRRQSTSTSIPRPVSQPRLQSPAPVSQRPAVKRRSSAASATSATSQSKITKPDAKTANKKPPAKGRTSRQSPVGSQTWTGIPSVPPPTAPPATPGGRRNGSVPPTPETRRSGRANRFEGTYKE</sequence>